<dbReference type="OrthoDB" id="5667at2759"/>
<dbReference type="GO" id="GO:0022857">
    <property type="term" value="F:transmembrane transporter activity"/>
    <property type="evidence" value="ECO:0007669"/>
    <property type="project" value="InterPro"/>
</dbReference>
<evidence type="ECO:0000256" key="4">
    <source>
        <dbReference type="ARBA" id="ARBA00022692"/>
    </source>
</evidence>
<organism evidence="9 10">
    <name type="scientific">Monosporascus ibericus</name>
    <dbReference type="NCBI Taxonomy" id="155417"/>
    <lineage>
        <taxon>Eukaryota</taxon>
        <taxon>Fungi</taxon>
        <taxon>Dikarya</taxon>
        <taxon>Ascomycota</taxon>
        <taxon>Pezizomycotina</taxon>
        <taxon>Sordariomycetes</taxon>
        <taxon>Xylariomycetidae</taxon>
        <taxon>Xylariales</taxon>
        <taxon>Xylariales incertae sedis</taxon>
        <taxon>Monosporascus</taxon>
    </lineage>
</organism>
<evidence type="ECO:0000256" key="6">
    <source>
        <dbReference type="ARBA" id="ARBA00023136"/>
    </source>
</evidence>
<dbReference type="PROSITE" id="PS50850">
    <property type="entry name" value="MFS"/>
    <property type="match status" value="1"/>
</dbReference>
<protein>
    <recommendedName>
        <fullName evidence="8">Major facilitator superfamily (MFS) profile domain-containing protein</fullName>
    </recommendedName>
</protein>
<name>A0A4Q4T1A0_9PEZI</name>
<keyword evidence="3" id="KW-0813">Transport</keyword>
<feature type="domain" description="Major facilitator superfamily (MFS) profile" evidence="8">
    <location>
        <begin position="196"/>
        <end position="384"/>
    </location>
</feature>
<dbReference type="InterPro" id="IPR020846">
    <property type="entry name" value="MFS_dom"/>
</dbReference>
<feature type="transmembrane region" description="Helical" evidence="7">
    <location>
        <begin position="195"/>
        <end position="219"/>
    </location>
</feature>
<comment type="caution">
    <text evidence="9">The sequence shown here is derived from an EMBL/GenBank/DDBJ whole genome shotgun (WGS) entry which is preliminary data.</text>
</comment>
<feature type="transmembrane region" description="Helical" evidence="7">
    <location>
        <begin position="231"/>
        <end position="250"/>
    </location>
</feature>
<dbReference type="InterPro" id="IPR036259">
    <property type="entry name" value="MFS_trans_sf"/>
</dbReference>
<dbReference type="InterPro" id="IPR011701">
    <property type="entry name" value="MFS"/>
</dbReference>
<feature type="transmembrane region" description="Helical" evidence="7">
    <location>
        <begin position="322"/>
        <end position="344"/>
    </location>
</feature>
<feature type="transmembrane region" description="Helical" evidence="7">
    <location>
        <begin position="120"/>
        <end position="140"/>
    </location>
</feature>
<evidence type="ECO:0000256" key="1">
    <source>
        <dbReference type="ARBA" id="ARBA00004141"/>
    </source>
</evidence>
<reference evidence="9 10" key="1">
    <citation type="submission" date="2018-06" db="EMBL/GenBank/DDBJ databases">
        <title>Complete Genomes of Monosporascus.</title>
        <authorList>
            <person name="Robinson A.J."/>
            <person name="Natvig D.O."/>
        </authorList>
    </citation>
    <scope>NUCLEOTIDE SEQUENCE [LARGE SCALE GENOMIC DNA]</scope>
    <source>
        <strain evidence="9 10">CBS 110550</strain>
    </source>
</reference>
<feature type="transmembrane region" description="Helical" evidence="7">
    <location>
        <begin position="88"/>
        <end position="108"/>
    </location>
</feature>
<gene>
    <name evidence="9" type="ORF">DL764_008273</name>
</gene>
<evidence type="ECO:0000259" key="8">
    <source>
        <dbReference type="PROSITE" id="PS50850"/>
    </source>
</evidence>
<evidence type="ECO:0000313" key="9">
    <source>
        <dbReference type="EMBL" id="RYO91538.1"/>
    </source>
</evidence>
<feature type="transmembrane region" description="Helical" evidence="7">
    <location>
        <begin position="64"/>
        <end position="82"/>
    </location>
</feature>
<evidence type="ECO:0000256" key="2">
    <source>
        <dbReference type="ARBA" id="ARBA00006727"/>
    </source>
</evidence>
<dbReference type="SUPFAM" id="SSF103473">
    <property type="entry name" value="MFS general substrate transporter"/>
    <property type="match status" value="1"/>
</dbReference>
<dbReference type="GO" id="GO:0016020">
    <property type="term" value="C:membrane"/>
    <property type="evidence" value="ECO:0007669"/>
    <property type="project" value="UniProtKB-SubCell"/>
</dbReference>
<feature type="transmembrane region" description="Helical" evidence="7">
    <location>
        <begin position="350"/>
        <end position="370"/>
    </location>
</feature>
<dbReference type="AlphaFoldDB" id="A0A4Q4T1A0"/>
<keyword evidence="6 7" id="KW-0472">Membrane</keyword>
<comment type="similarity">
    <text evidence="2">Belongs to the major facilitator superfamily. Monocarboxylate porter (TC 2.A.1.13) family.</text>
</comment>
<evidence type="ECO:0000256" key="3">
    <source>
        <dbReference type="ARBA" id="ARBA00022448"/>
    </source>
</evidence>
<feature type="transmembrane region" description="Helical" evidence="7">
    <location>
        <begin position="33"/>
        <end position="52"/>
    </location>
</feature>
<keyword evidence="10" id="KW-1185">Reference proteome</keyword>
<feature type="transmembrane region" description="Helical" evidence="7">
    <location>
        <begin position="152"/>
        <end position="174"/>
    </location>
</feature>
<evidence type="ECO:0000256" key="5">
    <source>
        <dbReference type="ARBA" id="ARBA00022989"/>
    </source>
</evidence>
<feature type="transmembrane region" description="Helical" evidence="7">
    <location>
        <begin position="287"/>
        <end position="310"/>
    </location>
</feature>
<proteinExistence type="inferred from homology"/>
<sequence length="384" mass="40642">MSHQGREPETGVAGHPQAYQACSGGASDGGTTAWLVVLGAWCVAFCSVGWLNRTIYDKYGPRQLVLGGTFLHVFGLMMASISDQYYQLLLSQGVCSAIGVAAMFQPMLTCIPGWFEARRGVAYGILATGSSIGGIVFPIMVSRLVNVIGYGWTMRASAFLILGLLIIANLTVRARNPPRPTPVTPKQLARAFREVPFIGLILGMCFLTFGNYIPINYIQAQAVEAGMRSELVGYIVTILNAGSLFGRIISGIAGDKVGHFNTFIFSCFCSGVVTLGLWIPGTSNSALITYTMLFGFFSGAYVSLIGALVAQISPPHEMGFRTGIVFLLGSVPGLVTNPIAGAIVDSTGDYVGLKIFAGVMLIVGSACVVVSRVSGAGWKLSALY</sequence>
<dbReference type="PANTHER" id="PTHR11360">
    <property type="entry name" value="MONOCARBOXYLATE TRANSPORTER"/>
    <property type="match status" value="1"/>
</dbReference>
<dbReference type="InterPro" id="IPR050327">
    <property type="entry name" value="Proton-linked_MCT"/>
</dbReference>
<dbReference type="Pfam" id="PF07690">
    <property type="entry name" value="MFS_1"/>
    <property type="match status" value="1"/>
</dbReference>
<dbReference type="EMBL" id="QJNU01000631">
    <property type="protein sequence ID" value="RYO91538.1"/>
    <property type="molecule type" value="Genomic_DNA"/>
</dbReference>
<evidence type="ECO:0000313" key="10">
    <source>
        <dbReference type="Proteomes" id="UP000293360"/>
    </source>
</evidence>
<dbReference type="Proteomes" id="UP000293360">
    <property type="component" value="Unassembled WGS sequence"/>
</dbReference>
<accession>A0A4Q4T1A0</accession>
<dbReference type="PANTHER" id="PTHR11360:SF224">
    <property type="entry name" value="MAJOR FACILITATOR SUPERFAMILY (MFS) PROFILE DOMAIN-CONTAINING PROTEIN-RELATED"/>
    <property type="match status" value="1"/>
</dbReference>
<comment type="subcellular location">
    <subcellularLocation>
        <location evidence="1">Membrane</location>
        <topology evidence="1">Multi-pass membrane protein</topology>
    </subcellularLocation>
</comment>
<dbReference type="Gene3D" id="1.20.1250.20">
    <property type="entry name" value="MFS general substrate transporter like domains"/>
    <property type="match status" value="2"/>
</dbReference>
<evidence type="ECO:0000256" key="7">
    <source>
        <dbReference type="SAM" id="Phobius"/>
    </source>
</evidence>
<feature type="transmembrane region" description="Helical" evidence="7">
    <location>
        <begin position="262"/>
        <end position="281"/>
    </location>
</feature>
<keyword evidence="4 7" id="KW-0812">Transmembrane</keyword>
<keyword evidence="5 7" id="KW-1133">Transmembrane helix</keyword>